<feature type="transmembrane region" description="Helical" evidence="2">
    <location>
        <begin position="347"/>
        <end position="365"/>
    </location>
</feature>
<feature type="signal peptide" evidence="3">
    <location>
        <begin position="1"/>
        <end position="24"/>
    </location>
</feature>
<organism evidence="4 5">
    <name type="scientific">Cryobacterium tagatosivorans</name>
    <dbReference type="NCBI Taxonomy" id="1259199"/>
    <lineage>
        <taxon>Bacteria</taxon>
        <taxon>Bacillati</taxon>
        <taxon>Actinomycetota</taxon>
        <taxon>Actinomycetes</taxon>
        <taxon>Micrococcales</taxon>
        <taxon>Microbacteriaceae</taxon>
        <taxon>Cryobacterium</taxon>
    </lineage>
</organism>
<keyword evidence="3" id="KW-0732">Signal</keyword>
<dbReference type="AlphaFoldDB" id="A0A4R8UGU7"/>
<keyword evidence="2" id="KW-1133">Transmembrane helix</keyword>
<feature type="region of interest" description="Disordered" evidence="1">
    <location>
        <begin position="586"/>
        <end position="605"/>
    </location>
</feature>
<feature type="transmembrane region" description="Helical" evidence="2">
    <location>
        <begin position="115"/>
        <end position="135"/>
    </location>
</feature>
<name>A0A4R8UGU7_9MICO</name>
<keyword evidence="2" id="KW-0472">Membrane</keyword>
<evidence type="ECO:0008006" key="6">
    <source>
        <dbReference type="Google" id="ProtNLM"/>
    </source>
</evidence>
<feature type="transmembrane region" description="Helical" evidence="2">
    <location>
        <begin position="74"/>
        <end position="95"/>
    </location>
</feature>
<evidence type="ECO:0000256" key="1">
    <source>
        <dbReference type="SAM" id="MobiDB-lite"/>
    </source>
</evidence>
<accession>A0A4R8UGU7</accession>
<evidence type="ECO:0000256" key="2">
    <source>
        <dbReference type="SAM" id="Phobius"/>
    </source>
</evidence>
<dbReference type="Proteomes" id="UP000297866">
    <property type="component" value="Unassembled WGS sequence"/>
</dbReference>
<comment type="caution">
    <text evidence="4">The sequence shown here is derived from an EMBL/GenBank/DDBJ whole genome shotgun (WGS) entry which is preliminary data.</text>
</comment>
<reference evidence="4 5" key="1">
    <citation type="submission" date="2019-03" db="EMBL/GenBank/DDBJ databases">
        <title>Genomics of glacier-inhabiting Cryobacterium strains.</title>
        <authorList>
            <person name="Liu Q."/>
            <person name="Xin Y.-H."/>
        </authorList>
    </citation>
    <scope>NUCLEOTIDE SEQUENCE [LARGE SCALE GENOMIC DNA]</scope>
    <source>
        <strain evidence="4 5">Sr47</strain>
    </source>
</reference>
<feature type="transmembrane region" description="Helical" evidence="2">
    <location>
        <begin position="147"/>
        <end position="170"/>
    </location>
</feature>
<dbReference type="EMBL" id="SOEZ01000030">
    <property type="protein sequence ID" value="TFB53076.1"/>
    <property type="molecule type" value="Genomic_DNA"/>
</dbReference>
<evidence type="ECO:0000313" key="4">
    <source>
        <dbReference type="EMBL" id="TFB53076.1"/>
    </source>
</evidence>
<feature type="transmembrane region" description="Helical" evidence="2">
    <location>
        <begin position="299"/>
        <end position="327"/>
    </location>
</feature>
<feature type="transmembrane region" description="Helical" evidence="2">
    <location>
        <begin position="220"/>
        <end position="245"/>
    </location>
</feature>
<feature type="transmembrane region" description="Helical" evidence="2">
    <location>
        <begin position="427"/>
        <end position="446"/>
    </location>
</feature>
<proteinExistence type="predicted"/>
<keyword evidence="5" id="KW-1185">Reference proteome</keyword>
<gene>
    <name evidence="4" type="ORF">E3O23_05740</name>
</gene>
<sequence>MDTHRLALAHLAAGLSLVSLILTAQDTLDGGGGPAPLLAVLSAALLAASLATAFGTSTLPTEGAAGTGGRRHGVLVALCSGVYAATLATLVVRGVTVRAVDDVRARVGFTALELAVLALIGLMVLIIAASAFFRIPGSPGRQARFEAWHGLAPAVFLTLALGLGLIWSSLVTVGVGDWLNGGAGASALLGPAATPPPPPPAAACPEACVPPGPELAVPLIFPWFGGVSLALFLAALLPIGGALLARRDVSARADAWLPARGLAAPTDDTDMPVGSAAELTALLGPVRDRKRGTAARLHLVEPAIAVLAGASFLAVLATGVLSALSLFSPPFLESWAAAGGIRSLLDVSMGAWAGVAVLVLAGLAVPAGAGGLARPLAIVWDLACFLPRAGHPLGAPCYTERAVPEVSRRILWWLRQEDAPRARRREVVLAAHSMGAVVSLSVLFALSSHPEWDRFRGRVSLLTFGVQLRPYFGRMFPELIGPAALGTTPCLRPRLWGADPWAADSDAPAPAVEARSPVPVRRWISLWRLTDPLGFPAFSNQWAGNPLDRFADEIDTSGYTGAVDGHGEYYRTGAYRSALAELAGLIPPRANGGPPGAPLDRRARG</sequence>
<protein>
    <recommendedName>
        <fullName evidence="6">Alpha/beta hydrolase</fullName>
    </recommendedName>
</protein>
<evidence type="ECO:0000256" key="3">
    <source>
        <dbReference type="SAM" id="SignalP"/>
    </source>
</evidence>
<dbReference type="OrthoDB" id="4320047at2"/>
<feature type="chain" id="PRO_5039430863" description="Alpha/beta hydrolase" evidence="3">
    <location>
        <begin position="25"/>
        <end position="605"/>
    </location>
</feature>
<evidence type="ECO:0000313" key="5">
    <source>
        <dbReference type="Proteomes" id="UP000297866"/>
    </source>
</evidence>
<feature type="transmembrane region" description="Helical" evidence="2">
    <location>
        <begin position="33"/>
        <end position="54"/>
    </location>
</feature>
<keyword evidence="2" id="KW-0812">Transmembrane</keyword>